<evidence type="ECO:0000313" key="8">
    <source>
        <dbReference type="Proteomes" id="UP000694255"/>
    </source>
</evidence>
<dbReference type="PANTHER" id="PTHR45649">
    <property type="entry name" value="AMINO-ACID PERMEASE BAT1"/>
    <property type="match status" value="1"/>
</dbReference>
<proteinExistence type="predicted"/>
<comment type="caution">
    <text evidence="7">The sequence shown here is derived from an EMBL/GenBank/DDBJ whole genome shotgun (WGS) entry which is preliminary data.</text>
</comment>
<keyword evidence="2" id="KW-0813">Transport</keyword>
<organism evidence="7 8">
    <name type="scientific">[Candida] subhashii</name>
    <dbReference type="NCBI Taxonomy" id="561895"/>
    <lineage>
        <taxon>Eukaryota</taxon>
        <taxon>Fungi</taxon>
        <taxon>Dikarya</taxon>
        <taxon>Ascomycota</taxon>
        <taxon>Saccharomycotina</taxon>
        <taxon>Pichiomycetes</taxon>
        <taxon>Debaryomycetaceae</taxon>
        <taxon>Spathaspora</taxon>
    </lineage>
</organism>
<feature type="non-terminal residue" evidence="7">
    <location>
        <position position="1"/>
    </location>
</feature>
<dbReference type="AlphaFoldDB" id="A0A8J5QH53"/>
<dbReference type="Pfam" id="PF13520">
    <property type="entry name" value="AA_permease_2"/>
    <property type="match status" value="1"/>
</dbReference>
<dbReference type="InterPro" id="IPR002293">
    <property type="entry name" value="AA/rel_permease1"/>
</dbReference>
<gene>
    <name evidence="7" type="ORF">J8A68_005393</name>
</gene>
<evidence type="ECO:0000256" key="5">
    <source>
        <dbReference type="ARBA" id="ARBA00023136"/>
    </source>
</evidence>
<dbReference type="PANTHER" id="PTHR45649:SF6">
    <property type="entry name" value="GABA-SPECIFIC PERMEASE"/>
    <property type="match status" value="1"/>
</dbReference>
<keyword evidence="4 6" id="KW-1133">Transmembrane helix</keyword>
<dbReference type="EMBL" id="JAGSYN010000269">
    <property type="protein sequence ID" value="KAG7661102.1"/>
    <property type="molecule type" value="Genomic_DNA"/>
</dbReference>
<protein>
    <submittedName>
        <fullName evidence="7">Uncharacterized protein</fullName>
    </submittedName>
</protein>
<evidence type="ECO:0000313" key="7">
    <source>
        <dbReference type="EMBL" id="KAG7661102.1"/>
    </source>
</evidence>
<evidence type="ECO:0000256" key="3">
    <source>
        <dbReference type="ARBA" id="ARBA00022692"/>
    </source>
</evidence>
<feature type="transmembrane region" description="Helical" evidence="6">
    <location>
        <begin position="38"/>
        <end position="60"/>
    </location>
</feature>
<feature type="transmembrane region" description="Helical" evidence="6">
    <location>
        <begin position="114"/>
        <end position="133"/>
    </location>
</feature>
<accession>A0A8J5QH53</accession>
<dbReference type="RefSeq" id="XP_049261335.1">
    <property type="nucleotide sequence ID" value="XM_049409455.1"/>
</dbReference>
<evidence type="ECO:0000256" key="4">
    <source>
        <dbReference type="ARBA" id="ARBA00022989"/>
    </source>
</evidence>
<evidence type="ECO:0000256" key="2">
    <source>
        <dbReference type="ARBA" id="ARBA00022448"/>
    </source>
</evidence>
<dbReference type="GO" id="GO:0016020">
    <property type="term" value="C:membrane"/>
    <property type="evidence" value="ECO:0007669"/>
    <property type="project" value="UniProtKB-SubCell"/>
</dbReference>
<evidence type="ECO:0000256" key="6">
    <source>
        <dbReference type="SAM" id="Phobius"/>
    </source>
</evidence>
<feature type="transmembrane region" description="Helical" evidence="6">
    <location>
        <begin position="12"/>
        <end position="32"/>
    </location>
</feature>
<keyword evidence="8" id="KW-1185">Reference proteome</keyword>
<keyword evidence="5 6" id="KW-0472">Membrane</keyword>
<evidence type="ECO:0000256" key="1">
    <source>
        <dbReference type="ARBA" id="ARBA00004141"/>
    </source>
</evidence>
<keyword evidence="3 6" id="KW-0812">Transmembrane</keyword>
<dbReference type="OrthoDB" id="4476201at2759"/>
<feature type="transmembrane region" description="Helical" evidence="6">
    <location>
        <begin position="81"/>
        <end position="102"/>
    </location>
</feature>
<dbReference type="Proteomes" id="UP000694255">
    <property type="component" value="Unassembled WGS sequence"/>
</dbReference>
<reference evidence="7 8" key="1">
    <citation type="journal article" date="2021" name="DNA Res.">
        <title>Genome analysis of Candida subhashii reveals its hybrid nature and dual mitochondrial genome conformations.</title>
        <authorList>
            <person name="Mixao V."/>
            <person name="Hegedusova E."/>
            <person name="Saus E."/>
            <person name="Pryszcz L.P."/>
            <person name="Cillingova A."/>
            <person name="Nosek J."/>
            <person name="Gabaldon T."/>
        </authorList>
    </citation>
    <scope>NUCLEOTIDE SEQUENCE [LARGE SCALE GENOMIC DNA]</scope>
    <source>
        <strain evidence="7 8">CBS 10753</strain>
    </source>
</reference>
<dbReference type="GeneID" id="73472193"/>
<sequence length="165" mass="18340">VKYVDPKIQVPVRATIFGGIIALLMGLLVLIGPAGANATFSLAVACNYLAWGTPILLVLLPVGRKRFVKGQFYLGNFWSTFINFASVCWIMFVIVLCMFPNSKQVNKETMNYTVVINVGVWLLSLVYFFVYGYKTYKGTRSNLDDESSGSSSDAEVVEEILEEKV</sequence>
<name>A0A8J5QH53_9ASCO</name>
<dbReference type="GO" id="GO:0022857">
    <property type="term" value="F:transmembrane transporter activity"/>
    <property type="evidence" value="ECO:0007669"/>
    <property type="project" value="InterPro"/>
</dbReference>
<comment type="subcellular location">
    <subcellularLocation>
        <location evidence="1">Membrane</location>
        <topology evidence="1">Multi-pass membrane protein</topology>
    </subcellularLocation>
</comment>